<name>A0A3S5A3T2_9PLAT</name>
<sequence>MLACSKCGGLVHAGFNRSVNPVSLAFTTPLSDASAGTWACRLCTSIEANNVDLGSEAAKTSQLQSVQVSAAFRYLTYELACLGIQTRLGVSQLA</sequence>
<dbReference type="Proteomes" id="UP000784294">
    <property type="component" value="Unassembled WGS sequence"/>
</dbReference>
<accession>A0A3S5A3T2</accession>
<dbReference type="EMBL" id="CAAALY010011189">
    <property type="protein sequence ID" value="VEL11211.1"/>
    <property type="molecule type" value="Genomic_DNA"/>
</dbReference>
<protein>
    <submittedName>
        <fullName evidence="1">Uncharacterized protein</fullName>
    </submittedName>
</protein>
<comment type="caution">
    <text evidence="1">The sequence shown here is derived from an EMBL/GenBank/DDBJ whole genome shotgun (WGS) entry which is preliminary data.</text>
</comment>
<dbReference type="AlphaFoldDB" id="A0A3S5A3T2"/>
<keyword evidence="2" id="KW-1185">Reference proteome</keyword>
<reference evidence="1" key="1">
    <citation type="submission" date="2018-11" db="EMBL/GenBank/DDBJ databases">
        <authorList>
            <consortium name="Pathogen Informatics"/>
        </authorList>
    </citation>
    <scope>NUCLEOTIDE SEQUENCE</scope>
</reference>
<gene>
    <name evidence="1" type="ORF">PXEA_LOCUS4651</name>
</gene>
<proteinExistence type="predicted"/>
<organism evidence="1 2">
    <name type="scientific">Protopolystoma xenopodis</name>
    <dbReference type="NCBI Taxonomy" id="117903"/>
    <lineage>
        <taxon>Eukaryota</taxon>
        <taxon>Metazoa</taxon>
        <taxon>Spiralia</taxon>
        <taxon>Lophotrochozoa</taxon>
        <taxon>Platyhelminthes</taxon>
        <taxon>Monogenea</taxon>
        <taxon>Polyopisthocotylea</taxon>
        <taxon>Polystomatidea</taxon>
        <taxon>Polystomatidae</taxon>
        <taxon>Protopolystoma</taxon>
    </lineage>
</organism>
<evidence type="ECO:0000313" key="2">
    <source>
        <dbReference type="Proteomes" id="UP000784294"/>
    </source>
</evidence>
<dbReference type="Gene3D" id="3.90.1800.10">
    <property type="entry name" value="RNA polymerase alpha subunit dimerisation domain"/>
    <property type="match status" value="1"/>
</dbReference>
<evidence type="ECO:0000313" key="1">
    <source>
        <dbReference type="EMBL" id="VEL11211.1"/>
    </source>
</evidence>